<sequence>MKKNLLILVMLLPLVTFSGCSKNDEEKLKLDKSEISLYYEETEKITANKSDLQWSSENEFIAEVDNEGLVIGGHVGETYITARSEWGEARCKVEIKAKYNLFDDLIIEFGKSRAYIKSQEKRVLISDDEKELIYKLSSSSSDHVVYFFGTSGLEASTVIIKLPNPLTENITNYLLERFQFIDSNDEKTYFSFNKNSIYIGYSVYADGVSIKYTKYTGR</sequence>
<feature type="domain" description="BIG2" evidence="1">
    <location>
        <begin position="46"/>
        <end position="85"/>
    </location>
</feature>
<dbReference type="SUPFAM" id="SSF49373">
    <property type="entry name" value="Invasin/intimin cell-adhesion fragments"/>
    <property type="match status" value="1"/>
</dbReference>
<reference evidence="2" key="1">
    <citation type="submission" date="2019-03" db="EMBL/GenBank/DDBJ databases">
        <title>Single cell metagenomics reveals metabolic interactions within the superorganism composed of flagellate Streblomastix strix and complex community of Bacteroidetes bacteria on its surface.</title>
        <authorList>
            <person name="Treitli S.C."/>
            <person name="Kolisko M."/>
            <person name="Husnik F."/>
            <person name="Keeling P."/>
            <person name="Hampl V."/>
        </authorList>
    </citation>
    <scope>NUCLEOTIDE SEQUENCE</scope>
    <source>
        <strain evidence="2">STM</strain>
    </source>
</reference>
<dbReference type="PROSITE" id="PS51257">
    <property type="entry name" value="PROKAR_LIPOPROTEIN"/>
    <property type="match status" value="1"/>
</dbReference>
<dbReference type="Gene3D" id="2.60.40.1080">
    <property type="match status" value="1"/>
</dbReference>
<dbReference type="Pfam" id="PF02368">
    <property type="entry name" value="Big_2"/>
    <property type="match status" value="1"/>
</dbReference>
<proteinExistence type="predicted"/>
<organism evidence="2">
    <name type="scientific">termite gut metagenome</name>
    <dbReference type="NCBI Taxonomy" id="433724"/>
    <lineage>
        <taxon>unclassified sequences</taxon>
        <taxon>metagenomes</taxon>
        <taxon>organismal metagenomes</taxon>
    </lineage>
</organism>
<evidence type="ECO:0000259" key="1">
    <source>
        <dbReference type="Pfam" id="PF02368"/>
    </source>
</evidence>
<dbReference type="EMBL" id="SNRY01000016">
    <property type="protein sequence ID" value="KAA6351254.1"/>
    <property type="molecule type" value="Genomic_DNA"/>
</dbReference>
<gene>
    <name evidence="2" type="ORF">EZS27_001400</name>
</gene>
<name>A0A5J4SZ02_9ZZZZ</name>
<dbReference type="AlphaFoldDB" id="A0A5J4SZ02"/>
<comment type="caution">
    <text evidence="2">The sequence shown here is derived from an EMBL/GenBank/DDBJ whole genome shotgun (WGS) entry which is preliminary data.</text>
</comment>
<protein>
    <recommendedName>
        <fullName evidence="1">BIG2 domain-containing protein</fullName>
    </recommendedName>
</protein>
<dbReference type="InterPro" id="IPR003343">
    <property type="entry name" value="Big_2"/>
</dbReference>
<accession>A0A5J4SZ02</accession>
<evidence type="ECO:0000313" key="2">
    <source>
        <dbReference type="EMBL" id="KAA6351254.1"/>
    </source>
</evidence>
<dbReference type="InterPro" id="IPR008964">
    <property type="entry name" value="Invasin/intimin_cell_adhesion"/>
</dbReference>